<comment type="cofactor">
    <cofactor evidence="6">
        <name>[4Fe-4S] cluster</name>
        <dbReference type="ChEBI" id="CHEBI:49883"/>
    </cofactor>
    <text evidence="6">Binds 1 [4Fe-4S] cluster. The cluster is coordinated with 3 cysteines and an exchangeable S-adenosyl-L-methionine.</text>
</comment>
<dbReference type="PROSITE" id="PS51918">
    <property type="entry name" value="RADICAL_SAM"/>
    <property type="match status" value="1"/>
</dbReference>
<dbReference type="SUPFAM" id="SSF102114">
    <property type="entry name" value="Radical SAM enzymes"/>
    <property type="match status" value="1"/>
</dbReference>
<evidence type="ECO:0000256" key="6">
    <source>
        <dbReference type="PIRSR" id="PIRSR004869-50"/>
    </source>
</evidence>
<evidence type="ECO:0000256" key="4">
    <source>
        <dbReference type="ARBA" id="ARBA00023004"/>
    </source>
</evidence>
<reference evidence="9" key="1">
    <citation type="submission" date="2016-12" db="EMBL/GenBank/DDBJ databases">
        <title>Draft Genome Sequences od Carboxydothermus pertinax and islandicus, Hydrogenogenic Carboxydotrophic Bacteria.</title>
        <authorList>
            <person name="Fukuyama Y."/>
            <person name="Ohmae K."/>
            <person name="Yoneda Y."/>
            <person name="Yoshida T."/>
            <person name="Sako Y."/>
        </authorList>
    </citation>
    <scope>NUCLEOTIDE SEQUENCE [LARGE SCALE GENOMIC DNA]</scope>
    <source>
        <strain evidence="9">Ug1</strain>
    </source>
</reference>
<feature type="domain" description="Radical SAM core" evidence="7">
    <location>
        <begin position="67"/>
        <end position="277"/>
    </location>
</feature>
<keyword evidence="5 6" id="KW-0411">Iron-sulfur</keyword>
<dbReference type="NCBIfam" id="TIGR04337">
    <property type="entry name" value="AmmeMemoSam_rS"/>
    <property type="match status" value="1"/>
</dbReference>
<feature type="binding site" evidence="6">
    <location>
        <position position="86"/>
    </location>
    <ligand>
        <name>[4Fe-4S] cluster</name>
        <dbReference type="ChEBI" id="CHEBI:49883"/>
        <note>4Fe-4S-S-AdoMet</note>
    </ligand>
</feature>
<protein>
    <submittedName>
        <fullName evidence="8">AmmeMemoRadiSam system radical SAM enzyme</fullName>
    </submittedName>
</protein>
<dbReference type="InterPro" id="IPR007197">
    <property type="entry name" value="rSAM"/>
</dbReference>
<dbReference type="GO" id="GO:0051539">
    <property type="term" value="F:4 iron, 4 sulfur cluster binding"/>
    <property type="evidence" value="ECO:0007669"/>
    <property type="project" value="UniProtKB-KW"/>
</dbReference>
<dbReference type="PANTHER" id="PTHR30352">
    <property type="entry name" value="PYRUVATE FORMATE-LYASE-ACTIVATING ENZYME"/>
    <property type="match status" value="1"/>
</dbReference>
<dbReference type="SFLD" id="SFLDG01101">
    <property type="entry name" value="Uncharacterised_Radical_SAM_Su"/>
    <property type="match status" value="1"/>
</dbReference>
<dbReference type="STRING" id="870242.cpu_23710"/>
<evidence type="ECO:0000259" key="7">
    <source>
        <dbReference type="PROSITE" id="PS51918"/>
    </source>
</evidence>
<feature type="binding site" evidence="6">
    <location>
        <position position="82"/>
    </location>
    <ligand>
        <name>[4Fe-4S] cluster</name>
        <dbReference type="ChEBI" id="CHEBI:49883"/>
        <note>4Fe-4S-S-AdoMet</note>
    </ligand>
</feature>
<dbReference type="Gene3D" id="3.20.20.70">
    <property type="entry name" value="Aldolase class I"/>
    <property type="match status" value="1"/>
</dbReference>
<keyword evidence="3 6" id="KW-0479">Metal-binding</keyword>
<evidence type="ECO:0000256" key="5">
    <source>
        <dbReference type="ARBA" id="ARBA00023014"/>
    </source>
</evidence>
<dbReference type="EMBL" id="BDJK01000059">
    <property type="protein sequence ID" value="GAV23861.1"/>
    <property type="molecule type" value="Genomic_DNA"/>
</dbReference>
<evidence type="ECO:0000313" key="9">
    <source>
        <dbReference type="Proteomes" id="UP000187485"/>
    </source>
</evidence>
<sequence length="330" mass="37752">MKEALFYETLGNFFVQCHLCPHQCRIANGKAGRCRVRKNIEGKLYSLNYGLVTAVNLDPIEKKPLYHFYPGSQILSLGTFGCNFQCGFCQNYEIAHLAINGDELLPEDLVKFTQRYQREGMIGVAYTYSEPAVWYEYIFASAPLLKKLGFKTVLVTNGFINKEPLEKLLPFIDALNIDLKGITEEYYHQVCQGSLTPVLEVIKTSVMYGVHVEITTLLVPGLNDTYEQIEELASFLANLNPDIPLHFSRYFPRYKFNLPPTPVESLMRAQKLARKYLNYVYLGNLPEIFNDTFCPNCGALLIRRNYFEVDTSGLLENTCRQCKNKVKVIL</sequence>
<evidence type="ECO:0000256" key="1">
    <source>
        <dbReference type="ARBA" id="ARBA00022485"/>
    </source>
</evidence>
<dbReference type="Proteomes" id="UP000187485">
    <property type="component" value="Unassembled WGS sequence"/>
</dbReference>
<evidence type="ECO:0000256" key="3">
    <source>
        <dbReference type="ARBA" id="ARBA00022723"/>
    </source>
</evidence>
<dbReference type="RefSeq" id="WP_075860260.1">
    <property type="nucleotide sequence ID" value="NZ_BDJK01000059.1"/>
</dbReference>
<organism evidence="8 9">
    <name type="scientific">Carboxydothermus pertinax</name>
    <dbReference type="NCBI Taxonomy" id="870242"/>
    <lineage>
        <taxon>Bacteria</taxon>
        <taxon>Bacillati</taxon>
        <taxon>Bacillota</taxon>
        <taxon>Clostridia</taxon>
        <taxon>Thermoanaerobacterales</taxon>
        <taxon>Thermoanaerobacteraceae</taxon>
        <taxon>Carboxydothermus</taxon>
    </lineage>
</organism>
<name>A0A1L8CYB2_9THEO</name>
<dbReference type="GO" id="GO:0046872">
    <property type="term" value="F:metal ion binding"/>
    <property type="evidence" value="ECO:0007669"/>
    <property type="project" value="UniProtKB-KW"/>
</dbReference>
<evidence type="ECO:0000256" key="2">
    <source>
        <dbReference type="ARBA" id="ARBA00022691"/>
    </source>
</evidence>
<dbReference type="InterPro" id="IPR027596">
    <property type="entry name" value="AmmeMemoSam_rS"/>
</dbReference>
<keyword evidence="2 6" id="KW-0949">S-adenosyl-L-methionine</keyword>
<dbReference type="InterPro" id="IPR034457">
    <property type="entry name" value="Organic_radical-activating"/>
</dbReference>
<dbReference type="PIRSF" id="PIRSF004869">
    <property type="entry name" value="PflX_prd"/>
    <property type="match status" value="1"/>
</dbReference>
<dbReference type="SFLD" id="SFLDS00029">
    <property type="entry name" value="Radical_SAM"/>
    <property type="match status" value="1"/>
</dbReference>
<dbReference type="InterPro" id="IPR058240">
    <property type="entry name" value="rSAM_sf"/>
</dbReference>
<feature type="binding site" evidence="6">
    <location>
        <position position="89"/>
    </location>
    <ligand>
        <name>[4Fe-4S] cluster</name>
        <dbReference type="ChEBI" id="CHEBI:49883"/>
        <note>4Fe-4S-S-AdoMet</note>
    </ligand>
</feature>
<dbReference type="OrthoDB" id="9778883at2"/>
<keyword evidence="9" id="KW-1185">Reference proteome</keyword>
<dbReference type="CDD" id="cd01335">
    <property type="entry name" value="Radical_SAM"/>
    <property type="match status" value="1"/>
</dbReference>
<dbReference type="GO" id="GO:0003824">
    <property type="term" value="F:catalytic activity"/>
    <property type="evidence" value="ECO:0007669"/>
    <property type="project" value="InterPro"/>
</dbReference>
<dbReference type="InterPro" id="IPR013785">
    <property type="entry name" value="Aldolase_TIM"/>
</dbReference>
<dbReference type="InterPro" id="IPR016431">
    <property type="entry name" value="Pyrv-formate_lyase-activ_prd"/>
</dbReference>
<gene>
    <name evidence="8" type="ORF">cpu_23710</name>
</gene>
<proteinExistence type="predicted"/>
<evidence type="ECO:0000313" key="8">
    <source>
        <dbReference type="EMBL" id="GAV23861.1"/>
    </source>
</evidence>
<keyword evidence="4 6" id="KW-0408">Iron</keyword>
<dbReference type="AlphaFoldDB" id="A0A1L8CYB2"/>
<dbReference type="Pfam" id="PF04055">
    <property type="entry name" value="Radical_SAM"/>
    <property type="match status" value="1"/>
</dbReference>
<accession>A0A1L8CYB2</accession>
<comment type="caution">
    <text evidence="8">The sequence shown here is derived from an EMBL/GenBank/DDBJ whole genome shotgun (WGS) entry which is preliminary data.</text>
</comment>
<keyword evidence="1" id="KW-0004">4Fe-4S</keyword>
<dbReference type="PANTHER" id="PTHR30352:SF5">
    <property type="entry name" value="PYRUVATE FORMATE-LYASE 1-ACTIVATING ENZYME"/>
    <property type="match status" value="1"/>
</dbReference>